<comment type="subunit">
    <text evidence="6">Component of the ClpX-ClpP complex. Forms a hexameric ring that, in the presence of ATP, binds to fourteen ClpP subunits assembled into a disk-like structure with a central cavity, resembling the structure of eukaryotic proteasomes.</text>
</comment>
<feature type="binding site" evidence="6 7">
    <location>
        <position position="16"/>
    </location>
    <ligand>
        <name>Zn(2+)</name>
        <dbReference type="ChEBI" id="CHEBI:29105"/>
    </ligand>
</feature>
<feature type="binding site" evidence="6 7">
    <location>
        <position position="38"/>
    </location>
    <ligand>
        <name>Zn(2+)</name>
        <dbReference type="ChEBI" id="CHEBI:29105"/>
    </ligand>
</feature>
<evidence type="ECO:0000256" key="5">
    <source>
        <dbReference type="ARBA" id="ARBA00023186"/>
    </source>
</evidence>
<evidence type="ECO:0000259" key="8">
    <source>
        <dbReference type="PROSITE" id="PS51902"/>
    </source>
</evidence>
<dbReference type="Pfam" id="PF06689">
    <property type="entry name" value="zf-C4_ClpX"/>
    <property type="match status" value="1"/>
</dbReference>
<comment type="caution">
    <text evidence="9">The sequence shown here is derived from an EMBL/GenBank/DDBJ whole genome shotgun (WGS) entry which is preliminary data.</text>
</comment>
<dbReference type="InterPro" id="IPR050052">
    <property type="entry name" value="ATP-dep_Clp_protease_ClpX"/>
</dbReference>
<keyword evidence="4 6" id="KW-0067">ATP-binding</keyword>
<keyword evidence="1 6" id="KW-0479">Metal-binding</keyword>
<dbReference type="InterPro" id="IPR010603">
    <property type="entry name" value="Znf_CppX_C4"/>
</dbReference>
<dbReference type="AlphaFoldDB" id="A0A540V041"/>
<dbReference type="CDD" id="cd19497">
    <property type="entry name" value="RecA-like_ClpX"/>
    <property type="match status" value="1"/>
</dbReference>
<evidence type="ECO:0000256" key="1">
    <source>
        <dbReference type="ARBA" id="ARBA00022723"/>
    </source>
</evidence>
<dbReference type="InterPro" id="IPR027417">
    <property type="entry name" value="P-loop_NTPase"/>
</dbReference>
<dbReference type="FunFam" id="3.40.50.300:FF:000005">
    <property type="entry name" value="ATP-dependent Clp protease ATP-binding subunit ClpX"/>
    <property type="match status" value="1"/>
</dbReference>
<dbReference type="GO" id="GO:0008233">
    <property type="term" value="F:peptidase activity"/>
    <property type="evidence" value="ECO:0007669"/>
    <property type="project" value="UniProtKB-KW"/>
</dbReference>
<dbReference type="InterPro" id="IPR003959">
    <property type="entry name" value="ATPase_AAA_core"/>
</dbReference>
<organism evidence="9 10">
    <name type="scientific">Ureibacillus terrenus</name>
    <dbReference type="NCBI Taxonomy" id="118246"/>
    <lineage>
        <taxon>Bacteria</taxon>
        <taxon>Bacillati</taxon>
        <taxon>Bacillota</taxon>
        <taxon>Bacilli</taxon>
        <taxon>Bacillales</taxon>
        <taxon>Caryophanaceae</taxon>
        <taxon>Ureibacillus</taxon>
    </lineage>
</organism>
<keyword evidence="9" id="KW-0645">Protease</keyword>
<evidence type="ECO:0000256" key="2">
    <source>
        <dbReference type="ARBA" id="ARBA00022741"/>
    </source>
</evidence>
<dbReference type="GO" id="GO:0046983">
    <property type="term" value="F:protein dimerization activity"/>
    <property type="evidence" value="ECO:0007669"/>
    <property type="project" value="UniProtKB-UniRule"/>
</dbReference>
<comment type="function">
    <text evidence="6">ATP-dependent specificity component of the Clp protease. It directs the protease to specific substrates. Can perform chaperone functions in the absence of ClpP.</text>
</comment>
<protein>
    <recommendedName>
        <fullName evidence="6">ATP-dependent Clp protease ATP-binding subunit ClpX</fullName>
    </recommendedName>
</protein>
<dbReference type="NCBIfam" id="TIGR00382">
    <property type="entry name" value="clpX"/>
    <property type="match status" value="1"/>
</dbReference>
<reference evidence="9 10" key="1">
    <citation type="submission" date="2019-06" db="EMBL/GenBank/DDBJ databases">
        <title>Genome sequence of Ureibacillus terrenus.</title>
        <authorList>
            <person name="Maclea K.S."/>
            <person name="Simoes M."/>
        </authorList>
    </citation>
    <scope>NUCLEOTIDE SEQUENCE [LARGE SCALE GENOMIC DNA]</scope>
    <source>
        <strain evidence="9 10">ATCC BAA-384</strain>
    </source>
</reference>
<dbReference type="OrthoDB" id="9804062at2"/>
<dbReference type="PANTHER" id="PTHR48102:SF7">
    <property type="entry name" value="ATP-DEPENDENT CLP PROTEASE ATP-BINDING SUBUNIT CLPX-LIKE, MITOCHONDRIAL"/>
    <property type="match status" value="1"/>
</dbReference>
<dbReference type="GO" id="GO:0051603">
    <property type="term" value="P:proteolysis involved in protein catabolic process"/>
    <property type="evidence" value="ECO:0007669"/>
    <property type="project" value="TreeGrafter"/>
</dbReference>
<dbReference type="InterPro" id="IPR003593">
    <property type="entry name" value="AAA+_ATPase"/>
</dbReference>
<dbReference type="RefSeq" id="WP_141602907.1">
    <property type="nucleotide sequence ID" value="NZ_JARMSB010000006.1"/>
</dbReference>
<keyword evidence="5 6" id="KW-0143">Chaperone</keyword>
<keyword evidence="10" id="KW-1185">Reference proteome</keyword>
<feature type="binding site" evidence="6">
    <location>
        <begin position="117"/>
        <end position="124"/>
    </location>
    <ligand>
        <name>ATP</name>
        <dbReference type="ChEBI" id="CHEBI:30616"/>
    </ligand>
</feature>
<dbReference type="SUPFAM" id="SSF52540">
    <property type="entry name" value="P-loop containing nucleoside triphosphate hydrolases"/>
    <property type="match status" value="1"/>
</dbReference>
<dbReference type="GO" id="GO:0051301">
    <property type="term" value="P:cell division"/>
    <property type="evidence" value="ECO:0007669"/>
    <property type="project" value="TreeGrafter"/>
</dbReference>
<dbReference type="NCBIfam" id="NF003745">
    <property type="entry name" value="PRK05342.1"/>
    <property type="match status" value="1"/>
</dbReference>
<dbReference type="GO" id="GO:0009376">
    <property type="term" value="C:HslUV protease complex"/>
    <property type="evidence" value="ECO:0007669"/>
    <property type="project" value="TreeGrafter"/>
</dbReference>
<dbReference type="Pfam" id="PF10431">
    <property type="entry name" value="ClpB_D2-small"/>
    <property type="match status" value="1"/>
</dbReference>
<dbReference type="PANTHER" id="PTHR48102">
    <property type="entry name" value="ATP-DEPENDENT CLP PROTEASE ATP-BINDING SUBUNIT CLPX-LIKE, MITOCHONDRIAL-RELATED"/>
    <property type="match status" value="1"/>
</dbReference>
<dbReference type="InterPro" id="IPR059188">
    <property type="entry name" value="Znf_CLPX-like"/>
</dbReference>
<dbReference type="SMART" id="SM00382">
    <property type="entry name" value="AAA"/>
    <property type="match status" value="1"/>
</dbReference>
<evidence type="ECO:0000313" key="10">
    <source>
        <dbReference type="Proteomes" id="UP000315753"/>
    </source>
</evidence>
<evidence type="ECO:0000256" key="6">
    <source>
        <dbReference type="HAMAP-Rule" id="MF_00175"/>
    </source>
</evidence>
<dbReference type="Gene3D" id="3.40.50.300">
    <property type="entry name" value="P-loop containing nucleotide triphosphate hydrolases"/>
    <property type="match status" value="1"/>
</dbReference>
<keyword evidence="2 6" id="KW-0547">Nucleotide-binding</keyword>
<dbReference type="Proteomes" id="UP000315753">
    <property type="component" value="Unassembled WGS sequence"/>
</dbReference>
<keyword evidence="3 6" id="KW-0862">Zinc</keyword>
<dbReference type="GO" id="GO:0051082">
    <property type="term" value="F:unfolded protein binding"/>
    <property type="evidence" value="ECO:0007669"/>
    <property type="project" value="UniProtKB-UniRule"/>
</dbReference>
<dbReference type="GO" id="GO:0008270">
    <property type="term" value="F:zinc ion binding"/>
    <property type="evidence" value="ECO:0007669"/>
    <property type="project" value="UniProtKB-UniRule"/>
</dbReference>
<evidence type="ECO:0000313" key="9">
    <source>
        <dbReference type="EMBL" id="TQE90140.1"/>
    </source>
</evidence>
<dbReference type="GO" id="GO:0016887">
    <property type="term" value="F:ATP hydrolysis activity"/>
    <property type="evidence" value="ECO:0007669"/>
    <property type="project" value="InterPro"/>
</dbReference>
<evidence type="ECO:0000256" key="4">
    <source>
        <dbReference type="ARBA" id="ARBA00022840"/>
    </source>
</evidence>
<keyword evidence="9" id="KW-0378">Hydrolase</keyword>
<dbReference type="Gene3D" id="6.20.220.10">
    <property type="entry name" value="ClpX chaperone, C4-type zinc finger domain"/>
    <property type="match status" value="1"/>
</dbReference>
<proteinExistence type="inferred from homology"/>
<dbReference type="PROSITE" id="PS51902">
    <property type="entry name" value="CLPX_ZB"/>
    <property type="match status" value="1"/>
</dbReference>
<dbReference type="InterPro" id="IPR019489">
    <property type="entry name" value="Clp_ATPase_C"/>
</dbReference>
<dbReference type="HAMAP" id="MF_00175">
    <property type="entry name" value="ClpX"/>
    <property type="match status" value="1"/>
</dbReference>
<feature type="binding site" evidence="6 7">
    <location>
        <position position="13"/>
    </location>
    <ligand>
        <name>Zn(2+)</name>
        <dbReference type="ChEBI" id="CHEBI:29105"/>
    </ligand>
</feature>
<gene>
    <name evidence="6 9" type="primary">clpX</name>
    <name evidence="9" type="ORF">FKZ59_11500</name>
</gene>
<dbReference type="GO" id="GO:0140662">
    <property type="term" value="F:ATP-dependent protein folding chaperone"/>
    <property type="evidence" value="ECO:0007669"/>
    <property type="project" value="InterPro"/>
</dbReference>
<dbReference type="SMART" id="SM00994">
    <property type="entry name" value="zf-C4_ClpX"/>
    <property type="match status" value="1"/>
</dbReference>
<evidence type="ECO:0000256" key="3">
    <source>
        <dbReference type="ARBA" id="ARBA00022833"/>
    </source>
</evidence>
<name>A0A540V041_9BACL</name>
<dbReference type="FunFam" id="1.10.8.60:FF:000002">
    <property type="entry name" value="ATP-dependent Clp protease ATP-binding subunit ClpX"/>
    <property type="match status" value="1"/>
</dbReference>
<dbReference type="SMART" id="SM01086">
    <property type="entry name" value="ClpB_D2-small"/>
    <property type="match status" value="1"/>
</dbReference>
<dbReference type="SUPFAM" id="SSF57716">
    <property type="entry name" value="Glucocorticoid receptor-like (DNA-binding domain)"/>
    <property type="match status" value="1"/>
</dbReference>
<feature type="domain" description="ClpX-type ZB" evidence="8">
    <location>
        <begin position="1"/>
        <end position="54"/>
    </location>
</feature>
<dbReference type="EMBL" id="VIGD01000015">
    <property type="protein sequence ID" value="TQE90140.1"/>
    <property type="molecule type" value="Genomic_DNA"/>
</dbReference>
<dbReference type="InterPro" id="IPR046425">
    <property type="entry name" value="ClpX_bact"/>
</dbReference>
<dbReference type="GO" id="GO:0005524">
    <property type="term" value="F:ATP binding"/>
    <property type="evidence" value="ECO:0007669"/>
    <property type="project" value="UniProtKB-UniRule"/>
</dbReference>
<dbReference type="InterPro" id="IPR038366">
    <property type="entry name" value="Znf_CppX_C4_sf"/>
</dbReference>
<evidence type="ECO:0000256" key="7">
    <source>
        <dbReference type="PROSITE-ProRule" id="PRU01250"/>
    </source>
</evidence>
<accession>A0A540V041</accession>
<dbReference type="InterPro" id="IPR004487">
    <property type="entry name" value="Clp_protease_ATP-bd_su_ClpX"/>
</dbReference>
<feature type="binding site" evidence="6 7">
    <location>
        <position position="35"/>
    </location>
    <ligand>
        <name>Zn(2+)</name>
        <dbReference type="ChEBI" id="CHEBI:29105"/>
    </ligand>
</feature>
<dbReference type="Pfam" id="PF07724">
    <property type="entry name" value="AAA_2"/>
    <property type="match status" value="1"/>
</dbReference>
<comment type="similarity">
    <text evidence="6 7">Belongs to the ClpX chaperone family.</text>
</comment>
<sequence>MFKFNDEKGNLKCSFCGKPQEQVRKLVAGPGVYICDECIELCSEIVVEELGAEEEINFQDVPKPKEILSILDEYVIGQERAKKALAVAVYNHYKRINSNSKIDDVELSKSNIILIGPTGSGKTLLAQTLARILNVPFAIADATSLTEAGYVGEDVENILLKLIQAADYDIERAEKGIIYIDEIDKIARKSENPSITRDVSGEGVQQALLKILEGTVASVPPQGGRKHPHQEFLQIDTTNILFICGGAFDGIENIIKRRLGQKVIGFGSDMKNKNVEGDSLLSQLIPEDLLKFGLIPEFIGRLPVIATLEQLNEDALVRILTEPKNALVKQYQKMLELDNVELEFEEEALRAIAKEAIERKTGARGLRSIIENIMLDMMYELPSRDDIVKCIITKETVTEKAQPKLILKDGTELKDLKDNKKTSA</sequence>
<dbReference type="Gene3D" id="1.10.8.60">
    <property type="match status" value="1"/>
</dbReference>